<evidence type="ECO:0000256" key="1">
    <source>
        <dbReference type="ARBA" id="ARBA00004323"/>
    </source>
</evidence>
<evidence type="ECO:0000256" key="9">
    <source>
        <dbReference type="ARBA" id="ARBA00023136"/>
    </source>
</evidence>
<keyword evidence="9" id="KW-0472">Membrane</keyword>
<name>A0AAX4PJP7_9CHLO</name>
<dbReference type="InterPro" id="IPR038578">
    <property type="entry name" value="GT29-like_sf"/>
</dbReference>
<sequence length="136" mass="15959">MEKKEEICLPYTLGNITENNKFTWSRFKRCQGVLPSKLALSYFKYYWDIFRPRSGKDNVLRKGVQTSAGFSAILFAMHVCGEVNVYGFSQGVGHYYRKPHVNDSNRKNWSGRHHWNYEKRCMNIMRQGKVKGVKVN</sequence>
<keyword evidence="10" id="KW-0325">Glycoprotein</keyword>
<keyword evidence="4" id="KW-0808">Transferase</keyword>
<comment type="subcellular location">
    <subcellularLocation>
        <location evidence="1">Golgi apparatus membrane</location>
        <topology evidence="1">Single-pass type II membrane protein</topology>
    </subcellularLocation>
</comment>
<keyword evidence="7" id="KW-1133">Transmembrane helix</keyword>
<evidence type="ECO:0000313" key="12">
    <source>
        <dbReference type="Proteomes" id="UP001472866"/>
    </source>
</evidence>
<evidence type="ECO:0000256" key="8">
    <source>
        <dbReference type="ARBA" id="ARBA00023034"/>
    </source>
</evidence>
<dbReference type="Pfam" id="PF00777">
    <property type="entry name" value="Glyco_transf_29"/>
    <property type="match status" value="1"/>
</dbReference>
<evidence type="ECO:0000256" key="5">
    <source>
        <dbReference type="ARBA" id="ARBA00022692"/>
    </source>
</evidence>
<dbReference type="EMBL" id="CP151513">
    <property type="protein sequence ID" value="WZN65840.1"/>
    <property type="molecule type" value="Genomic_DNA"/>
</dbReference>
<comment type="similarity">
    <text evidence="2">Belongs to the glycosyltransferase 29 family.</text>
</comment>
<evidence type="ECO:0000256" key="7">
    <source>
        <dbReference type="ARBA" id="ARBA00022989"/>
    </source>
</evidence>
<proteinExistence type="inferred from homology"/>
<evidence type="ECO:0000256" key="2">
    <source>
        <dbReference type="ARBA" id="ARBA00006003"/>
    </source>
</evidence>
<evidence type="ECO:0000256" key="10">
    <source>
        <dbReference type="ARBA" id="ARBA00023180"/>
    </source>
</evidence>
<evidence type="ECO:0000256" key="4">
    <source>
        <dbReference type="ARBA" id="ARBA00022679"/>
    </source>
</evidence>
<dbReference type="GO" id="GO:0000139">
    <property type="term" value="C:Golgi membrane"/>
    <property type="evidence" value="ECO:0007669"/>
    <property type="project" value="UniProtKB-SubCell"/>
</dbReference>
<keyword evidence="8" id="KW-0333">Golgi apparatus</keyword>
<dbReference type="InterPro" id="IPR001675">
    <property type="entry name" value="Glyco_trans_29"/>
</dbReference>
<keyword evidence="3 11" id="KW-0328">Glycosyltransferase</keyword>
<evidence type="ECO:0000256" key="6">
    <source>
        <dbReference type="ARBA" id="ARBA00022968"/>
    </source>
</evidence>
<protein>
    <submittedName>
        <fullName evidence="11">Sialyltransferase</fullName>
    </submittedName>
</protein>
<organism evidence="11 12">
    <name type="scientific">Chloropicon roscoffensis</name>
    <dbReference type="NCBI Taxonomy" id="1461544"/>
    <lineage>
        <taxon>Eukaryota</taxon>
        <taxon>Viridiplantae</taxon>
        <taxon>Chlorophyta</taxon>
        <taxon>Chloropicophyceae</taxon>
        <taxon>Chloropicales</taxon>
        <taxon>Chloropicaceae</taxon>
        <taxon>Chloropicon</taxon>
    </lineage>
</organism>
<keyword evidence="12" id="KW-1185">Reference proteome</keyword>
<dbReference type="AlphaFoldDB" id="A0AAX4PJP7"/>
<dbReference type="GO" id="GO:0008373">
    <property type="term" value="F:sialyltransferase activity"/>
    <property type="evidence" value="ECO:0007669"/>
    <property type="project" value="InterPro"/>
</dbReference>
<evidence type="ECO:0000256" key="3">
    <source>
        <dbReference type="ARBA" id="ARBA00022676"/>
    </source>
</evidence>
<evidence type="ECO:0000313" key="11">
    <source>
        <dbReference type="EMBL" id="WZN65840.1"/>
    </source>
</evidence>
<keyword evidence="5" id="KW-0812">Transmembrane</keyword>
<keyword evidence="6" id="KW-0735">Signal-anchor</keyword>
<accession>A0AAX4PJP7</accession>
<reference evidence="11 12" key="1">
    <citation type="submission" date="2024-03" db="EMBL/GenBank/DDBJ databases">
        <title>Complete genome sequence of the green alga Chloropicon roscoffensis RCC1871.</title>
        <authorList>
            <person name="Lemieux C."/>
            <person name="Pombert J.-F."/>
            <person name="Otis C."/>
            <person name="Turmel M."/>
        </authorList>
    </citation>
    <scope>NUCLEOTIDE SEQUENCE [LARGE SCALE GENOMIC DNA]</scope>
    <source>
        <strain evidence="11 12">RCC1871</strain>
    </source>
</reference>
<dbReference type="Proteomes" id="UP001472866">
    <property type="component" value="Chromosome 13"/>
</dbReference>
<gene>
    <name evidence="11" type="ORF">HKI87_13g74020</name>
</gene>
<dbReference type="Gene3D" id="3.90.1480.20">
    <property type="entry name" value="Glycosyl transferase family 29"/>
    <property type="match status" value="1"/>
</dbReference>